<organism evidence="1 2">
    <name type="scientific">Portunus trituberculatus</name>
    <name type="common">Swimming crab</name>
    <name type="synonym">Neptunus trituberculatus</name>
    <dbReference type="NCBI Taxonomy" id="210409"/>
    <lineage>
        <taxon>Eukaryota</taxon>
        <taxon>Metazoa</taxon>
        <taxon>Ecdysozoa</taxon>
        <taxon>Arthropoda</taxon>
        <taxon>Crustacea</taxon>
        <taxon>Multicrustacea</taxon>
        <taxon>Malacostraca</taxon>
        <taxon>Eumalacostraca</taxon>
        <taxon>Eucarida</taxon>
        <taxon>Decapoda</taxon>
        <taxon>Pleocyemata</taxon>
        <taxon>Brachyura</taxon>
        <taxon>Eubrachyura</taxon>
        <taxon>Portunoidea</taxon>
        <taxon>Portunidae</taxon>
        <taxon>Portuninae</taxon>
        <taxon>Portunus</taxon>
    </lineage>
</organism>
<protein>
    <submittedName>
        <fullName evidence="1">Uncharacterized protein</fullName>
    </submittedName>
</protein>
<proteinExistence type="predicted"/>
<comment type="caution">
    <text evidence="1">The sequence shown here is derived from an EMBL/GenBank/DDBJ whole genome shotgun (WGS) entry which is preliminary data.</text>
</comment>
<dbReference type="AlphaFoldDB" id="A0A5B7FXB8"/>
<reference evidence="1 2" key="1">
    <citation type="submission" date="2019-05" db="EMBL/GenBank/DDBJ databases">
        <title>Another draft genome of Portunus trituberculatus and its Hox gene families provides insights of decapod evolution.</title>
        <authorList>
            <person name="Jeong J.-H."/>
            <person name="Song I."/>
            <person name="Kim S."/>
            <person name="Choi T."/>
            <person name="Kim D."/>
            <person name="Ryu S."/>
            <person name="Kim W."/>
        </authorList>
    </citation>
    <scope>NUCLEOTIDE SEQUENCE [LARGE SCALE GENOMIC DNA]</scope>
    <source>
        <tissue evidence="1">Muscle</tissue>
    </source>
</reference>
<dbReference type="EMBL" id="VSRR010009362">
    <property type="protein sequence ID" value="MPC50226.1"/>
    <property type="molecule type" value="Genomic_DNA"/>
</dbReference>
<dbReference type="Proteomes" id="UP000324222">
    <property type="component" value="Unassembled WGS sequence"/>
</dbReference>
<gene>
    <name evidence="1" type="ORF">E2C01_044050</name>
</gene>
<accession>A0A5B7FXB8</accession>
<evidence type="ECO:0000313" key="2">
    <source>
        <dbReference type="Proteomes" id="UP000324222"/>
    </source>
</evidence>
<name>A0A5B7FXB8_PORTR</name>
<keyword evidence="2" id="KW-1185">Reference proteome</keyword>
<sequence>MNHPSAPAPLINNLTLAVYPSHPSLLLIIANEISYFKAARVWASGLGNQDSNPCQPSCPVGNVAFFY</sequence>
<evidence type="ECO:0000313" key="1">
    <source>
        <dbReference type="EMBL" id="MPC50226.1"/>
    </source>
</evidence>